<gene>
    <name evidence="1" type="ORF">ACFQZJ_19460</name>
</gene>
<keyword evidence="2" id="KW-1185">Reference proteome</keyword>
<proteinExistence type="predicted"/>
<dbReference type="EMBL" id="JBHTHY010000028">
    <property type="protein sequence ID" value="MFD0799656.1"/>
    <property type="molecule type" value="Genomic_DNA"/>
</dbReference>
<sequence length="77" mass="8738">MTTYIAQFTAKHRIIQVAQNTIFTWQQESGDIDTDLLGPKIIRESSIHFFRMVAGANYEISTDDISITVLKTEVFNG</sequence>
<reference evidence="2" key="1">
    <citation type="journal article" date="2019" name="Int. J. Syst. Evol. Microbiol.">
        <title>The Global Catalogue of Microorganisms (GCM) 10K type strain sequencing project: providing services to taxonomists for standard genome sequencing and annotation.</title>
        <authorList>
            <consortium name="The Broad Institute Genomics Platform"/>
            <consortium name="The Broad Institute Genome Sequencing Center for Infectious Disease"/>
            <person name="Wu L."/>
            <person name="Ma J."/>
        </authorList>
    </citation>
    <scope>NUCLEOTIDE SEQUENCE [LARGE SCALE GENOMIC DNA]</scope>
    <source>
        <strain evidence="2">CCUG 61948</strain>
    </source>
</reference>
<evidence type="ECO:0000313" key="1">
    <source>
        <dbReference type="EMBL" id="MFD0799656.1"/>
    </source>
</evidence>
<comment type="caution">
    <text evidence="1">The sequence shown here is derived from an EMBL/GenBank/DDBJ whole genome shotgun (WGS) entry which is preliminary data.</text>
</comment>
<organism evidence="1 2">
    <name type="scientific">Maribacter chungangensis</name>
    <dbReference type="NCBI Taxonomy" id="1069117"/>
    <lineage>
        <taxon>Bacteria</taxon>
        <taxon>Pseudomonadati</taxon>
        <taxon>Bacteroidota</taxon>
        <taxon>Flavobacteriia</taxon>
        <taxon>Flavobacteriales</taxon>
        <taxon>Flavobacteriaceae</taxon>
        <taxon>Maribacter</taxon>
    </lineage>
</organism>
<evidence type="ECO:0000313" key="2">
    <source>
        <dbReference type="Proteomes" id="UP001597012"/>
    </source>
</evidence>
<accession>A0ABW3B9R8</accession>
<dbReference type="RefSeq" id="WP_379936641.1">
    <property type="nucleotide sequence ID" value="NZ_JBHTHY010000028.1"/>
</dbReference>
<protein>
    <submittedName>
        <fullName evidence="1">GTP-binding protein LepA</fullName>
    </submittedName>
</protein>
<name>A0ABW3B9R8_9FLAO</name>
<dbReference type="Proteomes" id="UP001597012">
    <property type="component" value="Unassembled WGS sequence"/>
</dbReference>